<evidence type="ECO:0000256" key="3">
    <source>
        <dbReference type="ARBA" id="ARBA00022821"/>
    </source>
</evidence>
<feature type="domain" description="TIR" evidence="6">
    <location>
        <begin position="27"/>
        <end position="195"/>
    </location>
</feature>
<dbReference type="InterPro" id="IPR058192">
    <property type="entry name" value="WHD_ROQ1-like"/>
</dbReference>
<reference evidence="8 9" key="1">
    <citation type="submission" date="2025-04" db="UniProtKB">
        <authorList>
            <consortium name="RefSeq"/>
        </authorList>
    </citation>
    <scope>IDENTIFICATION</scope>
</reference>
<dbReference type="Gene3D" id="1.10.8.430">
    <property type="entry name" value="Helical domain of apoptotic protease-activating factors"/>
    <property type="match status" value="1"/>
</dbReference>
<dbReference type="SUPFAM" id="SSF52200">
    <property type="entry name" value="Toll/Interleukin receptor TIR domain"/>
    <property type="match status" value="1"/>
</dbReference>
<dbReference type="SUPFAM" id="SSF52540">
    <property type="entry name" value="P-loop containing nucleoside triphosphate hydrolases"/>
    <property type="match status" value="1"/>
</dbReference>
<evidence type="ECO:0000256" key="1">
    <source>
        <dbReference type="ARBA" id="ARBA00022614"/>
    </source>
</evidence>
<evidence type="ECO:0000256" key="5">
    <source>
        <dbReference type="SAM" id="MobiDB-lite"/>
    </source>
</evidence>
<evidence type="ECO:0000313" key="8">
    <source>
        <dbReference type="RefSeq" id="XP_030523416.1"/>
    </source>
</evidence>
<evidence type="ECO:0000313" key="10">
    <source>
        <dbReference type="RefSeq" id="XP_030523419.1"/>
    </source>
</evidence>
<dbReference type="GO" id="GO:0006952">
    <property type="term" value="P:defense response"/>
    <property type="evidence" value="ECO:0007669"/>
    <property type="project" value="UniProtKB-KW"/>
</dbReference>
<evidence type="ECO:0000259" key="6">
    <source>
        <dbReference type="PROSITE" id="PS50104"/>
    </source>
</evidence>
<dbReference type="SUPFAM" id="SSF52058">
    <property type="entry name" value="L domain-like"/>
    <property type="match status" value="2"/>
</dbReference>
<dbReference type="RefSeq" id="XP_030523419.1">
    <property type="nucleotide sequence ID" value="XM_030667559.1"/>
</dbReference>
<dbReference type="InterPro" id="IPR032675">
    <property type="entry name" value="LRR_dom_sf"/>
</dbReference>
<dbReference type="FunFam" id="3.40.50.10140:FF:000007">
    <property type="entry name" value="Disease resistance protein (TIR-NBS-LRR class)"/>
    <property type="match status" value="1"/>
</dbReference>
<protein>
    <submittedName>
        <fullName evidence="8 9">TMV resistance protein N-like isoform X3</fullName>
    </submittedName>
</protein>
<dbReference type="InterPro" id="IPR002182">
    <property type="entry name" value="NB-ARC"/>
</dbReference>
<evidence type="ECO:0000313" key="9">
    <source>
        <dbReference type="RefSeq" id="XP_030523418.1"/>
    </source>
</evidence>
<dbReference type="AlphaFoldDB" id="A0A8B8NLP0"/>
<dbReference type="SMART" id="SM00255">
    <property type="entry name" value="TIR"/>
    <property type="match status" value="1"/>
</dbReference>
<dbReference type="PROSITE" id="PS50104">
    <property type="entry name" value="TIR"/>
    <property type="match status" value="1"/>
</dbReference>
<dbReference type="GO" id="GO:0051707">
    <property type="term" value="P:response to other organism"/>
    <property type="evidence" value="ECO:0007669"/>
    <property type="project" value="UniProtKB-ARBA"/>
</dbReference>
<dbReference type="Proteomes" id="UP000827889">
    <property type="component" value="Chromosome 4"/>
</dbReference>
<gene>
    <name evidence="8 9 10" type="primary">LOC115736061</name>
</gene>
<dbReference type="Gene3D" id="3.80.10.10">
    <property type="entry name" value="Ribonuclease Inhibitor"/>
    <property type="match status" value="3"/>
</dbReference>
<dbReference type="PRINTS" id="PR00364">
    <property type="entry name" value="DISEASERSIST"/>
</dbReference>
<proteinExistence type="predicted"/>
<feature type="region of interest" description="Disordered" evidence="5">
    <location>
        <begin position="1"/>
        <end position="22"/>
    </location>
</feature>
<keyword evidence="2" id="KW-0677">Repeat</keyword>
<keyword evidence="1" id="KW-0433">Leucine-rich repeat</keyword>
<dbReference type="InterPro" id="IPR003591">
    <property type="entry name" value="Leu-rich_rpt_typical-subtyp"/>
</dbReference>
<dbReference type="GeneID" id="115736061"/>
<dbReference type="InterPro" id="IPR042197">
    <property type="entry name" value="Apaf_helical"/>
</dbReference>
<dbReference type="InterPro" id="IPR035897">
    <property type="entry name" value="Toll_tir_struct_dom_sf"/>
</dbReference>
<dbReference type="Pfam" id="PF23282">
    <property type="entry name" value="WHD_ROQ1"/>
    <property type="match status" value="1"/>
</dbReference>
<keyword evidence="7" id="KW-1185">Reference proteome</keyword>
<dbReference type="Pfam" id="PF23598">
    <property type="entry name" value="LRR_14"/>
    <property type="match status" value="1"/>
</dbReference>
<dbReference type="PANTHER" id="PTHR11017:SF570">
    <property type="entry name" value="DISEASE RESISTANCE PROTEIN (TIR-NBS CLASS)-RELATED"/>
    <property type="match status" value="1"/>
</dbReference>
<dbReference type="GO" id="GO:0043531">
    <property type="term" value="F:ADP binding"/>
    <property type="evidence" value="ECO:0007669"/>
    <property type="project" value="InterPro"/>
</dbReference>
<keyword evidence="4" id="KW-0520">NAD</keyword>
<accession>A0A8B8NLP0</accession>
<evidence type="ECO:0000256" key="2">
    <source>
        <dbReference type="ARBA" id="ARBA00022737"/>
    </source>
</evidence>
<dbReference type="Gene3D" id="3.40.50.10140">
    <property type="entry name" value="Toll/interleukin-1 receptor homology (TIR) domain"/>
    <property type="match status" value="1"/>
</dbReference>
<keyword evidence="3" id="KW-0611">Plant defense</keyword>
<dbReference type="InterPro" id="IPR055414">
    <property type="entry name" value="LRR_R13L4/SHOC2-like"/>
</dbReference>
<dbReference type="RefSeq" id="XP_030523418.1">
    <property type="nucleotide sequence ID" value="XM_030667558.1"/>
</dbReference>
<evidence type="ECO:0000256" key="4">
    <source>
        <dbReference type="ARBA" id="ARBA00023027"/>
    </source>
</evidence>
<dbReference type="RefSeq" id="XP_030523416.1">
    <property type="nucleotide sequence ID" value="XM_030667556.1"/>
</dbReference>
<name>A0A8B8NLP0_9MYRT</name>
<sequence length="1133" mass="128000">MPPAVVAAGMKRKDPESSSTSSWSSRINHEVFLSFRGADTRKGFTDHLYSKLVDAGIHVFRDNEKLCTGEAIKPQLVEAIAGSKISIAVLSKDYASSKSCLMEVVQMWECRESNGHTIIPIFYDVSPYDVKRQAGDFGESFEKHEQDGVNGDTIQKWKEVFRKIGGLSGFHRENVHGGHEAQLVKEVVTRVWQELKKDDQAVTDKLVGIDLHVQEMMAKLGVVYSQGQATKVCGEDVRVIGICGLRGVGKTTLAKVVYNEMHKLFDGCSFLEGINSEGVKVSQEMLIADLQKGKPTPLRSSSDGIKKISSLFSRMKVLIVLDDVREDEHIKSLVGELAWFGSGSRIIVTTDNRNIFNGFNKEAARRSVKEHKVELMTHHHALQLFRKHAFQGGAPQNVSEYDSLSIDMANAIGGLPLAIALVGSNLCNNRDDIRMWRSTLKFLKKHQGDKEAAFMVSYEDLDEHTKQIFLDIACFFIGKDERIPFYMWDACDYYPPIGIKHLRDRYLLEIGENNELRMHDLLRDFGRKLVEDKHPHKRCRFWNHSDAISIPKDGEGTESVQGIGLTVEEGSTFCFTCEEFCNMSNLRYLRLDRAEIQGNTENLPPKLRWLDWRECHSIPELCNMHLKELVILDLSGSPVSKLSKFWEQIMEKVEKLKVLNLQGCVDLHPSLNSPAPINLEMLILEDCYRLIKIRPFISDLTNLSSLNLRKCRLVTELPPELYSMASLRELLIDETGIERIHIPKRSMEKLETLSACGCEKLTRISTMGHLTELKRLALDGAPIRNWHVFPFEFPPNLRRLSLRNCREFANLPRSIENLRLLEEMDLSYTGITVMPPSVKHLSNLKTLKMEGTHLEKFPENIVELKKLEEIDFSRCRSMKVQGGCDLSGLSSLRILKLASSNVAGLPESIRRLSRLQTLDVSKCQQLQALPELPSSLLSLRWGSKIMAVPKLTNLTNLKELCLIHDMRSEAGSSNQTPDIGWIAGLTSLVTLELSLPDVTNLPGNLSALTQLRKLTLSHMKELDLTQHPLPSTLWTLCLKLCEIQVPKFSGLQLLSELELEECDLAETHDLEKLELLEVLTITDCNGITNLKGLKDLRRLRKVQGIFSARPGLPKFSHPVELDIIPRDPYPLVA</sequence>
<evidence type="ECO:0000313" key="7">
    <source>
        <dbReference type="Proteomes" id="UP000827889"/>
    </source>
</evidence>
<dbReference type="Pfam" id="PF01582">
    <property type="entry name" value="TIR"/>
    <property type="match status" value="1"/>
</dbReference>
<dbReference type="InterPro" id="IPR044974">
    <property type="entry name" value="Disease_R_plants"/>
</dbReference>
<dbReference type="Pfam" id="PF00931">
    <property type="entry name" value="NB-ARC"/>
    <property type="match status" value="1"/>
</dbReference>
<dbReference type="OrthoDB" id="40118at2759"/>
<dbReference type="InterPro" id="IPR027417">
    <property type="entry name" value="P-loop_NTPase"/>
</dbReference>
<dbReference type="InterPro" id="IPR000157">
    <property type="entry name" value="TIR_dom"/>
</dbReference>
<organism evidence="7 9">
    <name type="scientific">Rhodamnia argentea</name>
    <dbReference type="NCBI Taxonomy" id="178133"/>
    <lineage>
        <taxon>Eukaryota</taxon>
        <taxon>Viridiplantae</taxon>
        <taxon>Streptophyta</taxon>
        <taxon>Embryophyta</taxon>
        <taxon>Tracheophyta</taxon>
        <taxon>Spermatophyta</taxon>
        <taxon>Magnoliopsida</taxon>
        <taxon>eudicotyledons</taxon>
        <taxon>Gunneridae</taxon>
        <taxon>Pentapetalae</taxon>
        <taxon>rosids</taxon>
        <taxon>malvids</taxon>
        <taxon>Myrtales</taxon>
        <taxon>Myrtaceae</taxon>
        <taxon>Myrtoideae</taxon>
        <taxon>Myrteae</taxon>
        <taxon>Australasian group</taxon>
        <taxon>Rhodamnia</taxon>
    </lineage>
</organism>
<dbReference type="GO" id="GO:0007165">
    <property type="term" value="P:signal transduction"/>
    <property type="evidence" value="ECO:0007669"/>
    <property type="project" value="InterPro"/>
</dbReference>
<dbReference type="KEGG" id="rarg:115736061"/>
<dbReference type="PANTHER" id="PTHR11017">
    <property type="entry name" value="LEUCINE-RICH REPEAT-CONTAINING PROTEIN"/>
    <property type="match status" value="1"/>
</dbReference>
<dbReference type="Gene3D" id="3.40.50.300">
    <property type="entry name" value="P-loop containing nucleotide triphosphate hydrolases"/>
    <property type="match status" value="1"/>
</dbReference>
<dbReference type="SMART" id="SM00369">
    <property type="entry name" value="LRR_TYP"/>
    <property type="match status" value="6"/>
</dbReference>